<dbReference type="PANTHER" id="PTHR30404:SF0">
    <property type="entry name" value="N-ACETYLMURAMOYL-L-ALANINE AMIDASE AMIC"/>
    <property type="match status" value="1"/>
</dbReference>
<name>A0ABY4EFU2_9BACI</name>
<feature type="compositionally biased region" description="Basic and acidic residues" evidence="2">
    <location>
        <begin position="1"/>
        <end position="12"/>
    </location>
</feature>
<keyword evidence="1" id="KW-0378">Hydrolase</keyword>
<dbReference type="SUPFAM" id="SSF53187">
    <property type="entry name" value="Zn-dependent exopeptidases"/>
    <property type="match status" value="1"/>
</dbReference>
<dbReference type="CDD" id="cd02696">
    <property type="entry name" value="MurNAc-LAA"/>
    <property type="match status" value="1"/>
</dbReference>
<dbReference type="Gene3D" id="3.40.630.40">
    <property type="entry name" value="Zn-dependent exopeptidases"/>
    <property type="match status" value="1"/>
</dbReference>
<keyword evidence="5" id="KW-1185">Reference proteome</keyword>
<gene>
    <name evidence="4" type="ORF">MUN89_15600</name>
</gene>
<dbReference type="Proteomes" id="UP000831787">
    <property type="component" value="Chromosome"/>
</dbReference>
<proteinExistence type="predicted"/>
<organism evidence="4 5">
    <name type="scientific">Halobacillus salinarum</name>
    <dbReference type="NCBI Taxonomy" id="2932257"/>
    <lineage>
        <taxon>Bacteria</taxon>
        <taxon>Bacillati</taxon>
        <taxon>Bacillota</taxon>
        <taxon>Bacilli</taxon>
        <taxon>Bacillales</taxon>
        <taxon>Bacillaceae</taxon>
        <taxon>Halobacillus</taxon>
    </lineage>
</organism>
<dbReference type="PANTHER" id="PTHR30404">
    <property type="entry name" value="N-ACETYLMURAMOYL-L-ALANINE AMIDASE"/>
    <property type="match status" value="1"/>
</dbReference>
<accession>A0ABY4EFU2</accession>
<evidence type="ECO:0000313" key="5">
    <source>
        <dbReference type="Proteomes" id="UP000831787"/>
    </source>
</evidence>
<reference evidence="4 5" key="1">
    <citation type="submission" date="2022-04" db="EMBL/GenBank/DDBJ databases">
        <title>Halobacillus sp. isolated from saltern.</title>
        <authorList>
            <person name="Won M."/>
            <person name="Lee C.-M."/>
            <person name="Woen H.-Y."/>
            <person name="Kwon S.-W."/>
        </authorList>
    </citation>
    <scope>NUCLEOTIDE SEQUENCE [LARGE SCALE GENOMIC DNA]</scope>
    <source>
        <strain evidence="4 5">SSBR10-3</strain>
    </source>
</reference>
<protein>
    <submittedName>
        <fullName evidence="4">N-acetylmuramoyl-L-alanine amidase</fullName>
    </submittedName>
</protein>
<dbReference type="EMBL" id="CP095073">
    <property type="protein sequence ID" value="UOQ43335.1"/>
    <property type="molecule type" value="Genomic_DNA"/>
</dbReference>
<dbReference type="SMART" id="SM00646">
    <property type="entry name" value="Ami_3"/>
    <property type="match status" value="1"/>
</dbReference>
<evidence type="ECO:0000256" key="1">
    <source>
        <dbReference type="ARBA" id="ARBA00022801"/>
    </source>
</evidence>
<sequence length="280" mass="31208">MPKLIALDDGHGKNTPGKRTPYIPEIGRSIQENEFNKEVVKYLKTELERCGFNTLLVAPTDEDTPLKTRTNLANSRKADAYIAIHYNAYDGSFSGSNPSGIEVYVYPGHKNKEAGKLAASVAKYLRRGTPQNFRGIFEEDFHVLRETNMIAILTENGFMDNKLEALLMIDKDFQKEVAIEHAKGICDYFGVEYVPEEGEELLKAAVVINSFVDFPVAEILADRIDLPIYTRAVASKTQVASELIVVGGNSDGLKADKYTVLSGPDRFETANKVKMYMDQL</sequence>
<feature type="region of interest" description="Disordered" evidence="2">
    <location>
        <begin position="1"/>
        <end position="23"/>
    </location>
</feature>
<feature type="domain" description="MurNAc-LAA" evidence="3">
    <location>
        <begin position="70"/>
        <end position="186"/>
    </location>
</feature>
<dbReference type="InterPro" id="IPR050695">
    <property type="entry name" value="N-acetylmuramoyl_amidase_3"/>
</dbReference>
<dbReference type="InterPro" id="IPR002508">
    <property type="entry name" value="MurNAc-LAA_cat"/>
</dbReference>
<dbReference type="RefSeq" id="WP_244708694.1">
    <property type="nucleotide sequence ID" value="NZ_CP095073.1"/>
</dbReference>
<dbReference type="Gene3D" id="3.40.50.12090">
    <property type="match status" value="1"/>
</dbReference>
<evidence type="ECO:0000259" key="3">
    <source>
        <dbReference type="SMART" id="SM00646"/>
    </source>
</evidence>
<evidence type="ECO:0000313" key="4">
    <source>
        <dbReference type="EMBL" id="UOQ43335.1"/>
    </source>
</evidence>
<dbReference type="Pfam" id="PF01520">
    <property type="entry name" value="Amidase_3"/>
    <property type="match status" value="1"/>
</dbReference>
<evidence type="ECO:0000256" key="2">
    <source>
        <dbReference type="SAM" id="MobiDB-lite"/>
    </source>
</evidence>